<dbReference type="Gene3D" id="3.60.20.10">
    <property type="entry name" value="Glutamine Phosphoribosylpyrophosphate, subunit 1, domain 1"/>
    <property type="match status" value="1"/>
</dbReference>
<keyword evidence="7" id="KW-0460">Magnesium</keyword>
<dbReference type="SUPFAM" id="SSF53271">
    <property type="entry name" value="PRTase-like"/>
    <property type="match status" value="1"/>
</dbReference>
<keyword evidence="11" id="KW-1185">Reference proteome</keyword>
<dbReference type="Pfam" id="PF00156">
    <property type="entry name" value="Pribosyltran"/>
    <property type="match status" value="1"/>
</dbReference>
<reference evidence="10 11" key="1">
    <citation type="submission" date="2021-12" db="EMBL/GenBank/DDBJ databases">
        <title>Discovery of the Pendulisporaceae a myxobacterial family with distinct sporulation behavior and unique specialized metabolism.</title>
        <authorList>
            <person name="Garcia R."/>
            <person name="Popoff A."/>
            <person name="Bader C.D."/>
            <person name="Loehr J."/>
            <person name="Walesch S."/>
            <person name="Walt C."/>
            <person name="Boldt J."/>
            <person name="Bunk B."/>
            <person name="Haeckl F.J.F.P.J."/>
            <person name="Gunesch A.P."/>
            <person name="Birkelbach J."/>
            <person name="Nuebel U."/>
            <person name="Pietschmann T."/>
            <person name="Bach T."/>
            <person name="Mueller R."/>
        </authorList>
    </citation>
    <scope>NUCLEOTIDE SEQUENCE [LARGE SCALE GENOMIC DNA]</scope>
    <source>
        <strain evidence="10 11">MSr11954</strain>
    </source>
</reference>
<evidence type="ECO:0000256" key="7">
    <source>
        <dbReference type="HAMAP-Rule" id="MF_01931"/>
    </source>
</evidence>
<organism evidence="10 11">
    <name type="scientific">Pendulispora albinea</name>
    <dbReference type="NCBI Taxonomy" id="2741071"/>
    <lineage>
        <taxon>Bacteria</taxon>
        <taxon>Pseudomonadati</taxon>
        <taxon>Myxococcota</taxon>
        <taxon>Myxococcia</taxon>
        <taxon>Myxococcales</taxon>
        <taxon>Sorangiineae</taxon>
        <taxon>Pendulisporaceae</taxon>
        <taxon>Pendulispora</taxon>
    </lineage>
</organism>
<dbReference type="Gene3D" id="3.40.50.2020">
    <property type="match status" value="1"/>
</dbReference>
<keyword evidence="4 7" id="KW-0808">Transferase</keyword>
<feature type="active site" description="Nucleophile" evidence="7">
    <location>
        <position position="12"/>
    </location>
</feature>
<comment type="function">
    <text evidence="7">Catalyzes the formation of phosphoribosylamine from phosphoribosylpyrophosphate (PRPP) and glutamine.</text>
</comment>
<feature type="binding site" evidence="7">
    <location>
        <position position="363"/>
    </location>
    <ligand>
        <name>Mg(2+)</name>
        <dbReference type="ChEBI" id="CHEBI:18420"/>
    </ligand>
</feature>
<comment type="cofactor">
    <cofactor evidence="7">
        <name>[4Fe-4S] cluster</name>
        <dbReference type="ChEBI" id="CHEBI:49883"/>
    </cofactor>
    <text evidence="7">Binds 1 [4Fe-4S] cluster per subunit.</text>
</comment>
<dbReference type="InterPro" id="IPR035584">
    <property type="entry name" value="PurF_N"/>
</dbReference>
<feature type="binding site" evidence="7">
    <location>
        <position position="301"/>
    </location>
    <ligand>
        <name>Mg(2+)</name>
        <dbReference type="ChEBI" id="CHEBI:18420"/>
    </ligand>
</feature>
<dbReference type="RefSeq" id="WP_394829950.1">
    <property type="nucleotide sequence ID" value="NZ_CP089984.1"/>
</dbReference>
<accession>A0ABZ2MCZ9</accession>
<gene>
    <name evidence="7 10" type="primary">purF</name>
    <name evidence="10" type="ORF">LZC94_08485</name>
</gene>
<sequence>MDLDDDHFHDECGVFGIYGHPEAANLAYLGLHALQHRGQESAGIVTSDGEQLFVHRAMGLVQDAFDQSQLEKLPGRFAIGHVRYSTAGGSALKNAQPFAVDFALGSLAICHNGNLTNADELRAELEASGSIFQSTSDSEVLIHLVARSRQNSLEDRISDALGRVKGAYSLLFMTEDMLMAVRDPHGVRPLCLGILPGSQHQGRNDAYIVASEPTAFDLIGAEFVRDLEPGEMLIIDGNGMRSLRLGERAAPHMCIFEYVYFARPDSYIQGRSVYEVRKALGERLAREHPVEADVVIPVPDSGVPSAIGYASALKIPFEMGLIRSHYVGRTFIEPQQSIRHFGVRLKLNPVSTILRGKRVIVLDDSIVRGTTSRKIVKMIRDAGAREVHMRISSPPTQWPCYYGIDTPTRRELIASSHTVDEIARYITADSLAYLSLDGMIKAVRGAQALPSSAPPSSSRDVTTQGYCHACFSGEYPIAFQPPANGKRQMRLVGV</sequence>
<dbReference type="PANTHER" id="PTHR11907">
    <property type="entry name" value="AMIDOPHOSPHORIBOSYLTRANSFERASE"/>
    <property type="match status" value="1"/>
</dbReference>
<comment type="cofactor">
    <cofactor evidence="7">
        <name>Mg(2+)</name>
        <dbReference type="ChEBI" id="CHEBI:18420"/>
    </cofactor>
    <text evidence="7">Binds 1 Mg(2+) ion per subunit.</text>
</comment>
<evidence type="ECO:0000313" key="10">
    <source>
        <dbReference type="EMBL" id="WXB20360.1"/>
    </source>
</evidence>
<dbReference type="CDD" id="cd06223">
    <property type="entry name" value="PRTases_typeI"/>
    <property type="match status" value="1"/>
</dbReference>
<dbReference type="Proteomes" id="UP001370348">
    <property type="component" value="Chromosome"/>
</dbReference>
<dbReference type="InterPro" id="IPR029057">
    <property type="entry name" value="PRTase-like"/>
</dbReference>
<dbReference type="PROSITE" id="PS51278">
    <property type="entry name" value="GATASE_TYPE_2"/>
    <property type="match status" value="1"/>
</dbReference>
<dbReference type="SUPFAM" id="SSF56235">
    <property type="entry name" value="N-terminal nucleophile aminohydrolases (Ntn hydrolases)"/>
    <property type="match status" value="1"/>
</dbReference>
<evidence type="ECO:0000313" key="11">
    <source>
        <dbReference type="Proteomes" id="UP001370348"/>
    </source>
</evidence>
<evidence type="ECO:0000256" key="6">
    <source>
        <dbReference type="ARBA" id="ARBA00022962"/>
    </source>
</evidence>
<feature type="binding site" evidence="7">
    <location>
        <position position="467"/>
    </location>
    <ligand>
        <name>[4Fe-4S] cluster</name>
        <dbReference type="ChEBI" id="CHEBI:49883"/>
    </ligand>
</feature>
<keyword evidence="7" id="KW-0479">Metal-binding</keyword>
<proteinExistence type="inferred from homology"/>
<dbReference type="EC" id="2.4.2.14" evidence="7"/>
<dbReference type="InterPro" id="IPR000836">
    <property type="entry name" value="PRTase_dom"/>
</dbReference>
<feature type="binding site" evidence="7">
    <location>
        <position position="470"/>
    </location>
    <ligand>
        <name>[4Fe-4S] cluster</name>
        <dbReference type="ChEBI" id="CHEBI:49883"/>
    </ligand>
</feature>
<comment type="similarity">
    <text evidence="2 7 8">In the C-terminal section; belongs to the purine/pyrimidine phosphoribosyltransferase family.</text>
</comment>
<evidence type="ECO:0000256" key="1">
    <source>
        <dbReference type="ARBA" id="ARBA00005209"/>
    </source>
</evidence>
<dbReference type="InterPro" id="IPR005854">
    <property type="entry name" value="PurF"/>
</dbReference>
<evidence type="ECO:0000259" key="9">
    <source>
        <dbReference type="PROSITE" id="PS51278"/>
    </source>
</evidence>
<feature type="domain" description="Glutamine amidotransferase type-2" evidence="9">
    <location>
        <begin position="12"/>
        <end position="238"/>
    </location>
</feature>
<feature type="binding site" evidence="7">
    <location>
        <position position="364"/>
    </location>
    <ligand>
        <name>Mg(2+)</name>
        <dbReference type="ChEBI" id="CHEBI:18420"/>
    </ligand>
</feature>
<dbReference type="PIRSF" id="PIRSF000485">
    <property type="entry name" value="Amd_phspho_trans"/>
    <property type="match status" value="1"/>
</dbReference>
<feature type="binding site" evidence="7">
    <location>
        <position position="400"/>
    </location>
    <ligand>
        <name>[4Fe-4S] cluster</name>
        <dbReference type="ChEBI" id="CHEBI:49883"/>
    </ligand>
</feature>
<keyword evidence="5 7" id="KW-0658">Purine biosynthesis</keyword>
<evidence type="ECO:0000256" key="5">
    <source>
        <dbReference type="ARBA" id="ARBA00022755"/>
    </source>
</evidence>
<dbReference type="InterPro" id="IPR029055">
    <property type="entry name" value="Ntn_hydrolases_N"/>
</dbReference>
<dbReference type="NCBIfam" id="TIGR01134">
    <property type="entry name" value="purF"/>
    <property type="match status" value="1"/>
</dbReference>
<keyword evidence="7" id="KW-0004">4Fe-4S</keyword>
<dbReference type="CDD" id="cd00715">
    <property type="entry name" value="GPATase_N"/>
    <property type="match status" value="1"/>
</dbReference>
<evidence type="ECO:0000256" key="3">
    <source>
        <dbReference type="ARBA" id="ARBA00022676"/>
    </source>
</evidence>
<comment type="pathway">
    <text evidence="1 7 8">Purine metabolism; IMP biosynthesis via de novo pathway; N(1)-(5-phospho-D-ribosyl)glycinamide from 5-phospho-alpha-D-ribose 1-diphosphate: step 1/2.</text>
</comment>
<evidence type="ECO:0000256" key="2">
    <source>
        <dbReference type="ARBA" id="ARBA00010138"/>
    </source>
</evidence>
<dbReference type="EMBL" id="CP089984">
    <property type="protein sequence ID" value="WXB20360.1"/>
    <property type="molecule type" value="Genomic_DNA"/>
</dbReference>
<feature type="binding site" evidence="7">
    <location>
        <position position="254"/>
    </location>
    <ligand>
        <name>[4Fe-4S] cluster</name>
        <dbReference type="ChEBI" id="CHEBI:49883"/>
    </ligand>
</feature>
<dbReference type="GO" id="GO:0004044">
    <property type="term" value="F:amidophosphoribosyltransferase activity"/>
    <property type="evidence" value="ECO:0007669"/>
    <property type="project" value="UniProtKB-EC"/>
</dbReference>
<keyword evidence="3 7" id="KW-0328">Glycosyltransferase</keyword>
<name>A0ABZ2MCZ9_9BACT</name>
<evidence type="ECO:0000256" key="8">
    <source>
        <dbReference type="PIRNR" id="PIRNR000485"/>
    </source>
</evidence>
<dbReference type="InterPro" id="IPR017932">
    <property type="entry name" value="GATase_2_dom"/>
</dbReference>
<protein>
    <recommendedName>
        <fullName evidence="7">Amidophosphoribosyltransferase</fullName>
        <shortName evidence="7">ATase</shortName>
        <ecNumber evidence="7">2.4.2.14</ecNumber>
    </recommendedName>
    <alternativeName>
        <fullName evidence="7">Glutamine phosphoribosylpyrophosphate amidotransferase</fullName>
        <shortName evidence="7">GPATase</shortName>
    </alternativeName>
</protein>
<dbReference type="Pfam" id="PF13522">
    <property type="entry name" value="GATase_6"/>
    <property type="match status" value="1"/>
</dbReference>
<comment type="catalytic activity">
    <reaction evidence="7 8">
        <text>5-phospho-beta-D-ribosylamine + L-glutamate + diphosphate = 5-phospho-alpha-D-ribose 1-diphosphate + L-glutamine + H2O</text>
        <dbReference type="Rhea" id="RHEA:14905"/>
        <dbReference type="ChEBI" id="CHEBI:15377"/>
        <dbReference type="ChEBI" id="CHEBI:29985"/>
        <dbReference type="ChEBI" id="CHEBI:33019"/>
        <dbReference type="ChEBI" id="CHEBI:58017"/>
        <dbReference type="ChEBI" id="CHEBI:58359"/>
        <dbReference type="ChEBI" id="CHEBI:58681"/>
        <dbReference type="EC" id="2.4.2.14"/>
    </reaction>
</comment>
<evidence type="ECO:0000256" key="4">
    <source>
        <dbReference type="ARBA" id="ARBA00022679"/>
    </source>
</evidence>
<keyword evidence="6 7" id="KW-0315">Glutamine amidotransferase</keyword>
<dbReference type="HAMAP" id="MF_01931">
    <property type="entry name" value="PurF"/>
    <property type="match status" value="1"/>
</dbReference>
<keyword evidence="7" id="KW-0411">Iron-sulfur</keyword>
<keyword evidence="7" id="KW-0408">Iron</keyword>